<dbReference type="GO" id="GO:0004519">
    <property type="term" value="F:endonuclease activity"/>
    <property type="evidence" value="ECO:0007669"/>
    <property type="project" value="UniProtKB-KW"/>
</dbReference>
<dbReference type="SUPFAM" id="SSF53098">
    <property type="entry name" value="Ribonuclease H-like"/>
    <property type="match status" value="1"/>
</dbReference>
<feature type="non-terminal residue" evidence="8">
    <location>
        <position position="1"/>
    </location>
</feature>
<dbReference type="Pfam" id="PF17921">
    <property type="entry name" value="Integrase_H2C2"/>
    <property type="match status" value="1"/>
</dbReference>
<dbReference type="OrthoDB" id="6419861at2759"/>
<evidence type="ECO:0000313" key="8">
    <source>
        <dbReference type="EMBL" id="GBM62057.1"/>
    </source>
</evidence>
<keyword evidence="3" id="KW-0540">Nuclease</keyword>
<keyword evidence="4" id="KW-0255">Endonuclease</keyword>
<dbReference type="CDD" id="cd09274">
    <property type="entry name" value="RNase_HI_RT_Ty3"/>
    <property type="match status" value="1"/>
</dbReference>
<keyword evidence="2" id="KW-0808">Transferase</keyword>
<dbReference type="GO" id="GO:0003964">
    <property type="term" value="F:RNA-directed DNA polymerase activity"/>
    <property type="evidence" value="ECO:0007669"/>
    <property type="project" value="UniProtKB-KW"/>
</dbReference>
<dbReference type="GO" id="GO:0015074">
    <property type="term" value="P:DNA integration"/>
    <property type="evidence" value="ECO:0007669"/>
    <property type="project" value="InterPro"/>
</dbReference>
<dbReference type="Proteomes" id="UP000499080">
    <property type="component" value="Unassembled WGS sequence"/>
</dbReference>
<dbReference type="EMBL" id="BGPR01102120">
    <property type="protein sequence ID" value="GBM62057.1"/>
    <property type="molecule type" value="Genomic_DNA"/>
</dbReference>
<dbReference type="InterPro" id="IPR036397">
    <property type="entry name" value="RNaseH_sf"/>
</dbReference>
<dbReference type="Gene3D" id="3.30.420.10">
    <property type="entry name" value="Ribonuclease H-like superfamily/Ribonuclease H"/>
    <property type="match status" value="1"/>
</dbReference>
<dbReference type="PANTHER" id="PTHR37984">
    <property type="entry name" value="PROTEIN CBG26694"/>
    <property type="match status" value="1"/>
</dbReference>
<dbReference type="InterPro" id="IPR041588">
    <property type="entry name" value="Integrase_H2C2"/>
</dbReference>
<dbReference type="InterPro" id="IPR043502">
    <property type="entry name" value="DNA/RNA_pol_sf"/>
</dbReference>
<dbReference type="Pfam" id="PF17919">
    <property type="entry name" value="RT_RNaseH_2"/>
    <property type="match status" value="1"/>
</dbReference>
<evidence type="ECO:0000256" key="6">
    <source>
        <dbReference type="SAM" id="MobiDB-lite"/>
    </source>
</evidence>
<gene>
    <name evidence="8" type="primary">Tf2-9_388</name>
    <name evidence="8" type="ORF">AVEN_28661_1</name>
</gene>
<evidence type="ECO:0000256" key="1">
    <source>
        <dbReference type="ARBA" id="ARBA00012493"/>
    </source>
</evidence>
<organism evidence="8 9">
    <name type="scientific">Araneus ventricosus</name>
    <name type="common">Orbweaver spider</name>
    <name type="synonym">Epeira ventricosa</name>
    <dbReference type="NCBI Taxonomy" id="182803"/>
    <lineage>
        <taxon>Eukaryota</taxon>
        <taxon>Metazoa</taxon>
        <taxon>Ecdysozoa</taxon>
        <taxon>Arthropoda</taxon>
        <taxon>Chelicerata</taxon>
        <taxon>Arachnida</taxon>
        <taxon>Araneae</taxon>
        <taxon>Araneomorphae</taxon>
        <taxon>Entelegynae</taxon>
        <taxon>Araneoidea</taxon>
        <taxon>Araneidae</taxon>
        <taxon>Araneus</taxon>
    </lineage>
</organism>
<dbReference type="FunFam" id="3.10.20.370:FF:000001">
    <property type="entry name" value="Retrovirus-related Pol polyprotein from transposon 17.6-like protein"/>
    <property type="match status" value="1"/>
</dbReference>
<dbReference type="FunFam" id="3.30.70.270:FF:000063">
    <property type="entry name" value="Zinc knuckle domaincontaining protein"/>
    <property type="match status" value="1"/>
</dbReference>
<dbReference type="PROSITE" id="PS50994">
    <property type="entry name" value="INTEGRASE"/>
    <property type="match status" value="1"/>
</dbReference>
<dbReference type="InterPro" id="IPR001584">
    <property type="entry name" value="Integrase_cat-core"/>
</dbReference>
<dbReference type="InterPro" id="IPR050951">
    <property type="entry name" value="Retrovirus_Pol_polyprotein"/>
</dbReference>
<proteinExistence type="predicted"/>
<name>A0A4Y2H8U7_ARAVE</name>
<dbReference type="InterPro" id="IPR012337">
    <property type="entry name" value="RNaseH-like_sf"/>
</dbReference>
<dbReference type="Gene3D" id="1.10.340.70">
    <property type="match status" value="1"/>
</dbReference>
<dbReference type="Gene3D" id="3.30.70.270">
    <property type="match status" value="1"/>
</dbReference>
<dbReference type="FunFam" id="1.10.340.70:FF:000003">
    <property type="entry name" value="Protein CBG25708"/>
    <property type="match status" value="1"/>
</dbReference>
<evidence type="ECO:0000313" key="9">
    <source>
        <dbReference type="Proteomes" id="UP000499080"/>
    </source>
</evidence>
<dbReference type="InterPro" id="IPR041577">
    <property type="entry name" value="RT_RNaseH_2"/>
</dbReference>
<dbReference type="GO" id="GO:0042575">
    <property type="term" value="C:DNA polymerase complex"/>
    <property type="evidence" value="ECO:0007669"/>
    <property type="project" value="UniProtKB-ARBA"/>
</dbReference>
<evidence type="ECO:0000256" key="2">
    <source>
        <dbReference type="ARBA" id="ARBA00022695"/>
    </source>
</evidence>
<dbReference type="SUPFAM" id="SSF56672">
    <property type="entry name" value="DNA/RNA polymerases"/>
    <property type="match status" value="1"/>
</dbReference>
<protein>
    <recommendedName>
        <fullName evidence="1">RNA-directed DNA polymerase</fullName>
        <ecNumber evidence="1">2.7.7.49</ecNumber>
    </recommendedName>
</protein>
<keyword evidence="2" id="KW-0548">Nucleotidyltransferase</keyword>
<evidence type="ECO:0000259" key="7">
    <source>
        <dbReference type="PROSITE" id="PS50994"/>
    </source>
</evidence>
<reference evidence="8 9" key="1">
    <citation type="journal article" date="2019" name="Sci. Rep.">
        <title>Orb-weaving spider Araneus ventricosus genome elucidates the spidroin gene catalogue.</title>
        <authorList>
            <person name="Kono N."/>
            <person name="Nakamura H."/>
            <person name="Ohtoshi R."/>
            <person name="Moran D.A.P."/>
            <person name="Shinohara A."/>
            <person name="Yoshida Y."/>
            <person name="Fujiwara M."/>
            <person name="Mori M."/>
            <person name="Tomita M."/>
            <person name="Arakawa K."/>
        </authorList>
    </citation>
    <scope>NUCLEOTIDE SEQUENCE [LARGE SCALE GENOMIC DNA]</scope>
</reference>
<accession>A0A4Y2H8U7</accession>
<dbReference type="AlphaFoldDB" id="A0A4Y2H8U7"/>
<feature type="compositionally biased region" description="Low complexity" evidence="6">
    <location>
        <begin position="617"/>
        <end position="633"/>
    </location>
</feature>
<dbReference type="PANTHER" id="PTHR37984:SF7">
    <property type="entry name" value="INTEGRASE CATALYTIC DOMAIN-CONTAINING PROTEIN"/>
    <property type="match status" value="1"/>
</dbReference>
<comment type="caution">
    <text evidence="8">The sequence shown here is derived from an EMBL/GenBank/DDBJ whole genome shotgun (WGS) entry which is preliminary data.</text>
</comment>
<dbReference type="GO" id="GO:0003676">
    <property type="term" value="F:nucleic acid binding"/>
    <property type="evidence" value="ECO:0007669"/>
    <property type="project" value="InterPro"/>
</dbReference>
<evidence type="ECO:0000256" key="5">
    <source>
        <dbReference type="ARBA" id="ARBA00022918"/>
    </source>
</evidence>
<keyword evidence="4" id="KW-0378">Hydrolase</keyword>
<dbReference type="InterPro" id="IPR043128">
    <property type="entry name" value="Rev_trsase/Diguanyl_cyclase"/>
</dbReference>
<sequence>HTLSSDGIAVDKTKLEPILSMSKPEDRQSLHQYLVMVNYLSKFLPNLSTLIAPLRELIKNNTVWLWDPSYDKIFDQVKEQLTKSPVLAFFDPKIESEIVADASPFGLGAVLQQRGKPIAFASSTLTPAQRNYAHIEKELLAVVYGCKKFHQYVYGTKFKIYSDHKPLIAMSKKPLSAMSSRMQRFYLQLQCYDYEIFYKPGKEMFVSDTLSRAPLIKNHFRTSEEDSLVLSVLDSLPISDIKLQEISDANKNDPLVQELKSLSECGWDSSKGVSLSAKKYLQYKDELHFVDDLLLEPDLVIVPESMRREILNRLHEGHFGIVKTISMARTCVLWPGISKDIKEMIEKCPVCAKFQIGNAPEPEMPHEFPTSTWVKITIDFLYFSGKNYVEVVDYYSKFIEVQLISSLQATVVIPAIKFIFARHGIPLELISDGGPPFNSRDFGCFAKSWKFKHVKVSARYPKSDGQVERIIQIVKQIFRKTLADSKDPYLALLLYRATPVLGSIYSPAELLMNRKFSTVLPRLCPNYNLEVRCSCKIEFVNGSLQKCYARTKFLDLIVFEHNGEVRTRNRIHLRPNKCSDFASYKNFTDSEEYSTNDAIPESIPTVRPQEPVDEPASDSQSSQESSSYEPISRSPDKGPYRTRYGRVVKPPSRYVAKF</sequence>
<keyword evidence="5" id="KW-0695">RNA-directed DNA polymerase</keyword>
<evidence type="ECO:0000256" key="4">
    <source>
        <dbReference type="ARBA" id="ARBA00022759"/>
    </source>
</evidence>
<feature type="domain" description="Integrase catalytic" evidence="7">
    <location>
        <begin position="361"/>
        <end position="533"/>
    </location>
</feature>
<keyword evidence="9" id="KW-1185">Reference proteome</keyword>
<evidence type="ECO:0000256" key="3">
    <source>
        <dbReference type="ARBA" id="ARBA00022722"/>
    </source>
</evidence>
<dbReference type="FunFam" id="3.30.420.10:FF:000063">
    <property type="entry name" value="Retrovirus-related Pol polyprotein from transposon 297-like Protein"/>
    <property type="match status" value="1"/>
</dbReference>
<feature type="region of interest" description="Disordered" evidence="6">
    <location>
        <begin position="592"/>
        <end position="658"/>
    </location>
</feature>
<dbReference type="EC" id="2.7.7.49" evidence="1"/>